<evidence type="ECO:0000313" key="10">
    <source>
        <dbReference type="EMBL" id="RYC73515.1"/>
    </source>
</evidence>
<evidence type="ECO:0000256" key="3">
    <source>
        <dbReference type="ARBA" id="ARBA00022448"/>
    </source>
</evidence>
<dbReference type="RefSeq" id="WP_164998473.1">
    <property type="nucleotide sequence ID" value="NZ_PRLL01000010.1"/>
</dbReference>
<keyword evidence="5 9" id="KW-0653">Protein transport</keyword>
<evidence type="ECO:0000256" key="1">
    <source>
        <dbReference type="ARBA" id="ARBA00004141"/>
    </source>
</evidence>
<reference evidence="10 11" key="1">
    <citation type="journal article" date="2018" name="bioRxiv">
        <title>Evidence of independent acquisition and adaption of ultra-small bacteria to human hosts across the highly diverse yet reduced genomes of the phylum Saccharibacteria.</title>
        <authorList>
            <person name="McLean J.S."/>
            <person name="Bor B."/>
            <person name="To T.T."/>
            <person name="Liu Q."/>
            <person name="Kearns K.A."/>
            <person name="Solden L.M."/>
            <person name="Wrighton K.C."/>
            <person name="He X."/>
            <person name="Shi W."/>
        </authorList>
    </citation>
    <scope>NUCLEOTIDE SEQUENCE [LARGE SCALE GENOMIC DNA]</scope>
    <source>
        <strain evidence="10 11">TM7_KMM_G3_1_HOT_351</strain>
    </source>
</reference>
<comment type="subcellular location">
    <subcellularLocation>
        <location evidence="9">Cell membrane</location>
        <topology evidence="9">Multi-pass membrane protein</topology>
    </subcellularLocation>
    <subcellularLocation>
        <location evidence="1">Membrane</location>
        <topology evidence="1">Multi-pass membrane protein</topology>
    </subcellularLocation>
</comment>
<keyword evidence="9" id="KW-1003">Cell membrane</keyword>
<proteinExistence type="inferred from homology"/>
<keyword evidence="11" id="KW-1185">Reference proteome</keyword>
<comment type="function">
    <text evidence="9">Involved in protein export. Participates in an early event of protein translocation.</text>
</comment>
<evidence type="ECO:0000256" key="5">
    <source>
        <dbReference type="ARBA" id="ARBA00022927"/>
    </source>
</evidence>
<reference evidence="10 11" key="2">
    <citation type="journal article" date="2020" name="Cell Rep.">
        <title>Acquisition and Adaptation of Ultra-small Parasitic Reduced Genome Bacteria to Mammalian Hosts.</title>
        <authorList>
            <person name="McLean J.S."/>
            <person name="Bor B."/>
            <person name="Kerns K.A."/>
            <person name="Liu Q."/>
            <person name="To T.T."/>
            <person name="Solden L."/>
            <person name="Hendrickson E.L."/>
            <person name="Wrighton K."/>
            <person name="Shi W."/>
            <person name="He X."/>
        </authorList>
    </citation>
    <scope>NUCLEOTIDE SEQUENCE [LARGE SCALE GENOMIC DNA]</scope>
    <source>
        <strain evidence="10 11">TM7_KMM_G3_1_HOT_351</strain>
    </source>
</reference>
<dbReference type="InterPro" id="IPR004692">
    <property type="entry name" value="SecG"/>
</dbReference>
<organism evidence="10 11">
    <name type="scientific">Candidatus Nanosyncoccus nanoralicus</name>
    <dbReference type="NCBI Taxonomy" id="2171996"/>
    <lineage>
        <taxon>Bacteria</taxon>
        <taxon>Candidatus Saccharimonadota</taxon>
        <taxon>Candidatus Nanosyncoccalia</taxon>
        <taxon>Candidatus Nanosyncoccales</taxon>
        <taxon>Candidatus Nanosyncoccaceae</taxon>
        <taxon>Candidatus Nanosyncoccus</taxon>
    </lineage>
</organism>
<protein>
    <recommendedName>
        <fullName evidence="9">Protein-export membrane protein SecG</fullName>
    </recommendedName>
</protein>
<dbReference type="EMBL" id="PRLL01000010">
    <property type="protein sequence ID" value="RYC73515.1"/>
    <property type="molecule type" value="Genomic_DNA"/>
</dbReference>
<evidence type="ECO:0000256" key="8">
    <source>
        <dbReference type="ARBA" id="ARBA00023136"/>
    </source>
</evidence>
<evidence type="ECO:0000256" key="2">
    <source>
        <dbReference type="ARBA" id="ARBA00008445"/>
    </source>
</evidence>
<dbReference type="Pfam" id="PF03840">
    <property type="entry name" value="SecG"/>
    <property type="match status" value="1"/>
</dbReference>
<evidence type="ECO:0000256" key="6">
    <source>
        <dbReference type="ARBA" id="ARBA00022989"/>
    </source>
</evidence>
<name>A0ABY0FJW2_9BACT</name>
<accession>A0ABY0FJW2</accession>
<evidence type="ECO:0000256" key="4">
    <source>
        <dbReference type="ARBA" id="ARBA00022692"/>
    </source>
</evidence>
<comment type="similarity">
    <text evidence="2 9">Belongs to the SecG family.</text>
</comment>
<keyword evidence="4 9" id="KW-0812">Transmembrane</keyword>
<keyword evidence="7 9" id="KW-0811">Translocation</keyword>
<gene>
    <name evidence="10" type="ORF">G3KMM_00363</name>
</gene>
<keyword evidence="3 9" id="KW-0813">Transport</keyword>
<evidence type="ECO:0000313" key="11">
    <source>
        <dbReference type="Proteomes" id="UP001191004"/>
    </source>
</evidence>
<dbReference type="NCBIfam" id="TIGR00810">
    <property type="entry name" value="secG"/>
    <property type="match status" value="1"/>
</dbReference>
<evidence type="ECO:0000256" key="9">
    <source>
        <dbReference type="RuleBase" id="RU365087"/>
    </source>
</evidence>
<comment type="caution">
    <text evidence="10">The sequence shown here is derived from an EMBL/GenBank/DDBJ whole genome shotgun (WGS) entry which is preliminary data.</text>
</comment>
<sequence>MNIGNFLETVTLVSAVLCILLVLLQQRGASLGAGFGASGELYTTRRGLDRSIFNVTIFFTLVFVFSILGLLLIPA</sequence>
<evidence type="ECO:0000256" key="7">
    <source>
        <dbReference type="ARBA" id="ARBA00023010"/>
    </source>
</evidence>
<dbReference type="Proteomes" id="UP001191004">
    <property type="component" value="Unassembled WGS sequence"/>
</dbReference>
<feature type="transmembrane region" description="Helical" evidence="9">
    <location>
        <begin position="52"/>
        <end position="73"/>
    </location>
</feature>
<comment type="caution">
    <text evidence="9">Lacks conserved residue(s) required for the propagation of feature annotation.</text>
</comment>
<keyword evidence="6 9" id="KW-1133">Transmembrane helix</keyword>
<keyword evidence="8 9" id="KW-0472">Membrane</keyword>